<dbReference type="PROSITE" id="PS50878">
    <property type="entry name" value="RT_POL"/>
    <property type="match status" value="1"/>
</dbReference>
<dbReference type="Proteomes" id="UP001497623">
    <property type="component" value="Unassembled WGS sequence"/>
</dbReference>
<keyword evidence="3" id="KW-1185">Reference proteome</keyword>
<evidence type="ECO:0000259" key="1">
    <source>
        <dbReference type="PROSITE" id="PS50878"/>
    </source>
</evidence>
<gene>
    <name evidence="2" type="ORF">MNOR_LOCUS5336</name>
</gene>
<dbReference type="SUPFAM" id="SSF56672">
    <property type="entry name" value="DNA/RNA polymerases"/>
    <property type="match status" value="1"/>
</dbReference>
<feature type="non-terminal residue" evidence="2">
    <location>
        <position position="157"/>
    </location>
</feature>
<dbReference type="GO" id="GO:0071897">
    <property type="term" value="P:DNA biosynthetic process"/>
    <property type="evidence" value="ECO:0007669"/>
    <property type="project" value="UniProtKB-ARBA"/>
</dbReference>
<dbReference type="EMBL" id="CAXKWB010002052">
    <property type="protein sequence ID" value="CAL4066089.1"/>
    <property type="molecule type" value="Genomic_DNA"/>
</dbReference>
<reference evidence="2 3" key="1">
    <citation type="submission" date="2024-05" db="EMBL/GenBank/DDBJ databases">
        <authorList>
            <person name="Wallberg A."/>
        </authorList>
    </citation>
    <scope>NUCLEOTIDE SEQUENCE [LARGE SCALE GENOMIC DNA]</scope>
</reference>
<dbReference type="AlphaFoldDB" id="A0AAV2PYZ8"/>
<name>A0AAV2PYZ8_MEGNR</name>
<protein>
    <recommendedName>
        <fullName evidence="1">Reverse transcriptase domain-containing protein</fullName>
    </recommendedName>
</protein>
<proteinExistence type="predicted"/>
<comment type="caution">
    <text evidence="2">The sequence shown here is derived from an EMBL/GenBank/DDBJ whole genome shotgun (WGS) entry which is preliminary data.</text>
</comment>
<feature type="domain" description="Reverse transcriptase" evidence="1">
    <location>
        <begin position="1"/>
        <end position="157"/>
    </location>
</feature>
<evidence type="ECO:0000313" key="2">
    <source>
        <dbReference type="EMBL" id="CAL4066089.1"/>
    </source>
</evidence>
<dbReference type="PANTHER" id="PTHR33332">
    <property type="entry name" value="REVERSE TRANSCRIPTASE DOMAIN-CONTAINING PROTEIN"/>
    <property type="match status" value="1"/>
</dbReference>
<accession>A0AAV2PYZ8</accession>
<sequence>MKELPEKKVQIERTMVTVVLRDISKAFDKIWHSGLIFKLLQLGLNVNLMRTLANFLSNRKAYIKVNNMKGPIFNLNAGVPQGDVLSPTLFLIMCNDYPEPTFTRTVRNFCKQYADDFTQVIVNKFTGPINDRRREIHRQNVQDEINRQNNYENKWKL</sequence>
<dbReference type="InterPro" id="IPR000477">
    <property type="entry name" value="RT_dom"/>
</dbReference>
<dbReference type="Pfam" id="PF00078">
    <property type="entry name" value="RVT_1"/>
    <property type="match status" value="1"/>
</dbReference>
<evidence type="ECO:0000313" key="3">
    <source>
        <dbReference type="Proteomes" id="UP001497623"/>
    </source>
</evidence>
<dbReference type="InterPro" id="IPR043502">
    <property type="entry name" value="DNA/RNA_pol_sf"/>
</dbReference>
<organism evidence="2 3">
    <name type="scientific">Meganyctiphanes norvegica</name>
    <name type="common">Northern krill</name>
    <name type="synonym">Thysanopoda norvegica</name>
    <dbReference type="NCBI Taxonomy" id="48144"/>
    <lineage>
        <taxon>Eukaryota</taxon>
        <taxon>Metazoa</taxon>
        <taxon>Ecdysozoa</taxon>
        <taxon>Arthropoda</taxon>
        <taxon>Crustacea</taxon>
        <taxon>Multicrustacea</taxon>
        <taxon>Malacostraca</taxon>
        <taxon>Eumalacostraca</taxon>
        <taxon>Eucarida</taxon>
        <taxon>Euphausiacea</taxon>
        <taxon>Euphausiidae</taxon>
        <taxon>Meganyctiphanes</taxon>
    </lineage>
</organism>